<reference evidence="3 4" key="1">
    <citation type="journal article" date="2019" name="Front. Genet.">
        <title>Whole-Genome Sequencing of the Opportunistic Yeast Pathogen Candida inconspicua Uncovers Its Hybrid Origin.</title>
        <authorList>
            <person name="Mixao V."/>
            <person name="Hansen A.P."/>
            <person name="Saus E."/>
            <person name="Boekhout T."/>
            <person name="Lass-Florl C."/>
            <person name="Gabaldon T."/>
        </authorList>
    </citation>
    <scope>NUCLEOTIDE SEQUENCE [LARGE SCALE GENOMIC DNA]</scope>
    <source>
        <strain evidence="3 4">CBS 180</strain>
    </source>
</reference>
<evidence type="ECO:0000313" key="4">
    <source>
        <dbReference type="Proteomes" id="UP000307173"/>
    </source>
</evidence>
<proteinExistence type="predicted"/>
<dbReference type="Proteomes" id="UP000307173">
    <property type="component" value="Unassembled WGS sequence"/>
</dbReference>
<dbReference type="STRING" id="52247.A0A4T0WZB4"/>
<keyword evidence="4" id="KW-1185">Reference proteome</keyword>
<name>A0A4T0WZB4_9ASCO</name>
<gene>
    <name evidence="3" type="ORF">CANINC_003209</name>
</gene>
<feature type="region of interest" description="Disordered" evidence="1">
    <location>
        <begin position="137"/>
        <end position="158"/>
    </location>
</feature>
<sequence length="595" mass="66631">MHNIHGQNESNQEEKVSNLIKNKLIGAYRTAKESPYVKSLYQETASAFNVSTDSTSAVSKDISIPENSSIVIYPNYSRVVDGVYITRVKGVVTTNGPLSRKSRFLLSMARRLTKVNDSEEVDSGEFASEIRDALTYQENTDMKPSSQDEYDPSISSTSNDVVKERMEGILTKVVARTPLNIVVGSEEPVDELSSVKLQTDNFGTFQIAITTDYKPSYVAVSSDIDESLLQTAVVEILDPKGVSIITDIDDTIRLTGVLGEKREMFRNIFSKPFSSCEIPGVSEWYQDLRRKFNCPFHYVSNSPWQIFNIVHGFMQYLNFPITSIHLRQYSGNIVSSFTQPSAERKRPSLVNLFEEFPERKFILVGDTGEQDLEAYMSLIPQFAPQILAIYMRVVPTSLSSIGNDDSALEEIKDILDKRNSIKNKDVQQFFNNPTGVDSDGSDNEEFVTNQNGATSYNFGLTKARRRSSLSFGAAKNTFNTAVQMSGVKKLAPIVPRKPESLRGIKLDQNLNLEVPEATIKSNVESKLSTIEPTGTTISESNVNGQPQMVDKRRAIWRAKAQRIVDEVPQHIDVKFWETPEDIKASSIELISKEID</sequence>
<dbReference type="OrthoDB" id="541883at2759"/>
<dbReference type="GO" id="GO:0008195">
    <property type="term" value="F:phosphatidate phosphatase activity"/>
    <property type="evidence" value="ECO:0007669"/>
    <property type="project" value="InterPro"/>
</dbReference>
<evidence type="ECO:0000259" key="2">
    <source>
        <dbReference type="Pfam" id="PF09949"/>
    </source>
</evidence>
<dbReference type="AlphaFoldDB" id="A0A4T0WZB4"/>
<dbReference type="InterPro" id="IPR052935">
    <property type="entry name" value="Mg2+_PAP"/>
</dbReference>
<dbReference type="GO" id="GO:0030479">
    <property type="term" value="C:actin cortical patch"/>
    <property type="evidence" value="ECO:0007669"/>
    <property type="project" value="TreeGrafter"/>
</dbReference>
<evidence type="ECO:0000256" key="1">
    <source>
        <dbReference type="SAM" id="MobiDB-lite"/>
    </source>
</evidence>
<dbReference type="PANTHER" id="PTHR28208">
    <property type="entry name" value="PHOSPHATIDATE PHOSPHATASE APP1"/>
    <property type="match status" value="1"/>
</dbReference>
<organism evidence="3 4">
    <name type="scientific">Pichia inconspicua</name>
    <dbReference type="NCBI Taxonomy" id="52247"/>
    <lineage>
        <taxon>Eukaryota</taxon>
        <taxon>Fungi</taxon>
        <taxon>Dikarya</taxon>
        <taxon>Ascomycota</taxon>
        <taxon>Saccharomycotina</taxon>
        <taxon>Pichiomycetes</taxon>
        <taxon>Pichiales</taxon>
        <taxon>Pichiaceae</taxon>
        <taxon>Pichia</taxon>
    </lineage>
</organism>
<dbReference type="PANTHER" id="PTHR28208:SF3">
    <property type="entry name" value="PHOSPHATIDATE PHOSPHATASE APP1"/>
    <property type="match status" value="1"/>
</dbReference>
<feature type="domain" description="Phosphatidate phosphatase APP1 catalytic" evidence="2">
    <location>
        <begin position="242"/>
        <end position="392"/>
    </location>
</feature>
<evidence type="ECO:0000313" key="3">
    <source>
        <dbReference type="EMBL" id="TID23192.1"/>
    </source>
</evidence>
<dbReference type="InterPro" id="IPR019236">
    <property type="entry name" value="APP1_cat"/>
</dbReference>
<dbReference type="EMBL" id="SELW01000533">
    <property type="protein sequence ID" value="TID23192.1"/>
    <property type="molecule type" value="Genomic_DNA"/>
</dbReference>
<comment type="caution">
    <text evidence="3">The sequence shown here is derived from an EMBL/GenBank/DDBJ whole genome shotgun (WGS) entry which is preliminary data.</text>
</comment>
<protein>
    <recommendedName>
        <fullName evidence="2">Phosphatidate phosphatase APP1 catalytic domain-containing protein</fullName>
    </recommendedName>
</protein>
<dbReference type="Pfam" id="PF09949">
    <property type="entry name" value="APP1_cat"/>
    <property type="match status" value="1"/>
</dbReference>
<accession>A0A4T0WZB4</accession>